<evidence type="ECO:0000313" key="1">
    <source>
        <dbReference type="EMBL" id="RNB79667.1"/>
    </source>
</evidence>
<name>A0A3M8CWP9_9BACL</name>
<gene>
    <name evidence="1" type="ORF">EDM58_09490</name>
</gene>
<protein>
    <submittedName>
        <fullName evidence="1">Uncharacterized protein</fullName>
    </submittedName>
</protein>
<accession>A0A3M8CWP9</accession>
<organism evidence="1 2">
    <name type="scientific">Brevibacillus panacihumi</name>
    <dbReference type="NCBI Taxonomy" id="497735"/>
    <lineage>
        <taxon>Bacteria</taxon>
        <taxon>Bacillati</taxon>
        <taxon>Bacillota</taxon>
        <taxon>Bacilli</taxon>
        <taxon>Bacillales</taxon>
        <taxon>Paenibacillaceae</taxon>
        <taxon>Brevibacillus</taxon>
    </lineage>
</organism>
<evidence type="ECO:0000313" key="2">
    <source>
        <dbReference type="Proteomes" id="UP000281915"/>
    </source>
</evidence>
<proteinExistence type="predicted"/>
<dbReference type="Proteomes" id="UP000281915">
    <property type="component" value="Unassembled WGS sequence"/>
</dbReference>
<dbReference type="RefSeq" id="WP_122913138.1">
    <property type="nucleotide sequence ID" value="NZ_RHHT01000018.1"/>
</dbReference>
<reference evidence="1 2" key="1">
    <citation type="submission" date="2018-10" db="EMBL/GenBank/DDBJ databases">
        <title>Phylogenomics of Brevibacillus.</title>
        <authorList>
            <person name="Dunlap C."/>
        </authorList>
    </citation>
    <scope>NUCLEOTIDE SEQUENCE [LARGE SCALE GENOMIC DNA]</scope>
    <source>
        <strain evidence="1 2">JCM 15085</strain>
    </source>
</reference>
<dbReference type="EMBL" id="RHHT01000018">
    <property type="protein sequence ID" value="RNB79667.1"/>
    <property type="molecule type" value="Genomic_DNA"/>
</dbReference>
<comment type="caution">
    <text evidence="1">The sequence shown here is derived from an EMBL/GenBank/DDBJ whole genome shotgun (WGS) entry which is preliminary data.</text>
</comment>
<dbReference type="AlphaFoldDB" id="A0A3M8CWP9"/>
<sequence>MATVEAHHDVCSTDVEQLLGRRVRYQKHKPGRYLSVERIPLVAFQIDTVNRFGSRVVLNDGAVVMENAPTVIERAGRIALLLATGEELYFRVE</sequence>